<dbReference type="Proteomes" id="UP000294200">
    <property type="component" value="Unassembled WGS sequence"/>
</dbReference>
<accession>A0A4R0X9W5</accession>
<dbReference type="AlphaFoldDB" id="A0A4R0X9W5"/>
<name>A0A4R0X9W5_9BURK</name>
<comment type="caution">
    <text evidence="1">The sequence shown here is derived from an EMBL/GenBank/DDBJ whole genome shotgun (WGS) entry which is preliminary data.</text>
</comment>
<keyword evidence="2" id="KW-1185">Reference proteome</keyword>
<evidence type="ECO:0000313" key="2">
    <source>
        <dbReference type="Proteomes" id="UP000294200"/>
    </source>
</evidence>
<dbReference type="EMBL" id="MWML01000145">
    <property type="protein sequence ID" value="TCG05782.1"/>
    <property type="molecule type" value="Genomic_DNA"/>
</dbReference>
<protein>
    <submittedName>
        <fullName evidence="1">Uncharacterized protein</fullName>
    </submittedName>
</protein>
<proteinExistence type="predicted"/>
<sequence length="137" mass="14864">MASVRSIWGVALVDAGLVEVIERQSLLQGKDVFGLVVPYQSGPDGLDAGPTIAITHGRQYAGITLTTHDGADDPHSRGARHIADDVVQLKVHEGQRLLHMLDMRRRVVKMSFPKPQIGAKRSDVATGLKLGRNRPQA</sequence>
<reference evidence="1 2" key="1">
    <citation type="submission" date="2017-02" db="EMBL/GenBank/DDBJ databases">
        <title>Paraburkholderia sophoroidis sp. nov. and Paraburkholderia steynii sp. nov. rhizobial symbionts of the fynbos legume Hypocalyptus sophoroides.</title>
        <authorList>
            <person name="Steenkamp E.T."/>
            <person name="Beukes C.W."/>
            <person name="Van Zyl E."/>
            <person name="Avontuur J."/>
            <person name="Chan W.Y."/>
            <person name="Hassen A."/>
            <person name="Palmer M."/>
            <person name="Mthombeni L."/>
            <person name="Phalane F."/>
            <person name="Sereme K."/>
            <person name="Venter S.N."/>
        </authorList>
    </citation>
    <scope>NUCLEOTIDE SEQUENCE [LARGE SCALE GENOMIC DNA]</scope>
    <source>
        <strain evidence="1 2">HC1.1ba</strain>
    </source>
</reference>
<evidence type="ECO:0000313" key="1">
    <source>
        <dbReference type="EMBL" id="TCG05782.1"/>
    </source>
</evidence>
<gene>
    <name evidence="1" type="ORF">BZM27_31075</name>
</gene>
<organism evidence="1 2">
    <name type="scientific">Paraburkholderia steynii</name>
    <dbReference type="NCBI Taxonomy" id="1245441"/>
    <lineage>
        <taxon>Bacteria</taxon>
        <taxon>Pseudomonadati</taxon>
        <taxon>Pseudomonadota</taxon>
        <taxon>Betaproteobacteria</taxon>
        <taxon>Burkholderiales</taxon>
        <taxon>Burkholderiaceae</taxon>
        <taxon>Paraburkholderia</taxon>
    </lineage>
</organism>